<evidence type="ECO:0000256" key="3">
    <source>
        <dbReference type="ARBA" id="ARBA00022553"/>
    </source>
</evidence>
<dbReference type="FunCoup" id="G3WFT4">
    <property type="interactions" value="1401"/>
</dbReference>
<accession>G3WFT4</accession>
<reference evidence="12" key="3">
    <citation type="submission" date="2025-09" db="UniProtKB">
        <authorList>
            <consortium name="Ensembl"/>
        </authorList>
    </citation>
    <scope>IDENTIFICATION</scope>
</reference>
<dbReference type="SMART" id="SM00184">
    <property type="entry name" value="RING"/>
    <property type="match status" value="1"/>
</dbReference>
<dbReference type="FunFam" id="3.30.40.10:FF:000152">
    <property type="entry name" value="E3 ubiquitin-protein ligase Praja-1 isoform X1"/>
    <property type="match status" value="1"/>
</dbReference>
<name>G3WFT4_SARHA</name>
<dbReference type="SUPFAM" id="SSF57850">
    <property type="entry name" value="RING/U-box"/>
    <property type="match status" value="1"/>
</dbReference>
<dbReference type="GO" id="GO:0006511">
    <property type="term" value="P:ubiquitin-dependent protein catabolic process"/>
    <property type="evidence" value="ECO:0007669"/>
    <property type="project" value="TreeGrafter"/>
</dbReference>
<keyword evidence="13" id="KW-1185">Reference proteome</keyword>
<dbReference type="GO" id="GO:0061630">
    <property type="term" value="F:ubiquitin protein ligase activity"/>
    <property type="evidence" value="ECO:0007669"/>
    <property type="project" value="UniProtKB-EC"/>
</dbReference>
<feature type="region of interest" description="Disordered" evidence="10">
    <location>
        <begin position="1"/>
        <end position="53"/>
    </location>
</feature>
<evidence type="ECO:0000256" key="6">
    <source>
        <dbReference type="ARBA" id="ARBA00022771"/>
    </source>
</evidence>
<dbReference type="Ensembl" id="ENSSHAT00000014408.2">
    <property type="protein sequence ID" value="ENSSHAP00000014289.2"/>
    <property type="gene ID" value="ENSSHAG00000012210.2"/>
</dbReference>
<evidence type="ECO:0000256" key="9">
    <source>
        <dbReference type="PROSITE-ProRule" id="PRU00175"/>
    </source>
</evidence>
<dbReference type="RefSeq" id="XP_031824499.1">
    <property type="nucleotide sequence ID" value="XM_031968639.1"/>
</dbReference>
<feature type="compositionally biased region" description="Basic and acidic residues" evidence="10">
    <location>
        <begin position="330"/>
        <end position="348"/>
    </location>
</feature>
<dbReference type="PANTHER" id="PTHR45931">
    <property type="entry name" value="SI:CH211-59O9.10"/>
    <property type="match status" value="1"/>
</dbReference>
<dbReference type="InterPro" id="IPR013083">
    <property type="entry name" value="Znf_RING/FYVE/PHD"/>
</dbReference>
<keyword evidence="4" id="KW-0808">Transferase</keyword>
<dbReference type="AlphaFoldDB" id="G3WFT4"/>
<dbReference type="RefSeq" id="XP_031824497.1">
    <property type="nucleotide sequence ID" value="XM_031968637.1"/>
</dbReference>
<evidence type="ECO:0000256" key="2">
    <source>
        <dbReference type="ARBA" id="ARBA00012483"/>
    </source>
</evidence>
<dbReference type="OrthoDB" id="21204at2759"/>
<evidence type="ECO:0000313" key="12">
    <source>
        <dbReference type="Ensembl" id="ENSSHAP00000014289.2"/>
    </source>
</evidence>
<dbReference type="HOGENOM" id="CLU_026830_1_0_1"/>
<dbReference type="InterPro" id="IPR001841">
    <property type="entry name" value="Znf_RING"/>
</dbReference>
<dbReference type="InParanoid" id="G3WFT4"/>
<evidence type="ECO:0000313" key="13">
    <source>
        <dbReference type="Proteomes" id="UP000007648"/>
    </source>
</evidence>
<dbReference type="Gene3D" id="3.30.40.10">
    <property type="entry name" value="Zinc/RING finger domain, C3HC4 (zinc finger)"/>
    <property type="match status" value="1"/>
</dbReference>
<evidence type="ECO:0000256" key="8">
    <source>
        <dbReference type="ARBA" id="ARBA00022833"/>
    </source>
</evidence>
<feature type="region of interest" description="Disordered" evidence="10">
    <location>
        <begin position="284"/>
        <end position="348"/>
    </location>
</feature>
<keyword evidence="7" id="KW-0833">Ubl conjugation pathway</keyword>
<feature type="region of interest" description="Disordered" evidence="10">
    <location>
        <begin position="433"/>
        <end position="481"/>
    </location>
</feature>
<feature type="domain" description="RING-type" evidence="11">
    <location>
        <begin position="623"/>
        <end position="664"/>
    </location>
</feature>
<dbReference type="RefSeq" id="XP_031824513.1">
    <property type="nucleotide sequence ID" value="XM_031968653.1"/>
</dbReference>
<keyword evidence="5" id="KW-0479">Metal-binding</keyword>
<reference evidence="12" key="2">
    <citation type="submission" date="2025-08" db="UniProtKB">
        <authorList>
            <consortium name="Ensembl"/>
        </authorList>
    </citation>
    <scope>IDENTIFICATION</scope>
</reference>
<dbReference type="eggNOG" id="KOG0800">
    <property type="taxonomic scope" value="Eukaryota"/>
</dbReference>
<proteinExistence type="predicted"/>
<evidence type="ECO:0000256" key="1">
    <source>
        <dbReference type="ARBA" id="ARBA00000900"/>
    </source>
</evidence>
<dbReference type="PANTHER" id="PTHR45931:SF16">
    <property type="entry name" value="RING_U-BOX SUPERFAMILY PROTEIN"/>
    <property type="match status" value="1"/>
</dbReference>
<dbReference type="GO" id="GO:0005634">
    <property type="term" value="C:nucleus"/>
    <property type="evidence" value="ECO:0007669"/>
    <property type="project" value="TreeGrafter"/>
</dbReference>
<dbReference type="InterPro" id="IPR051834">
    <property type="entry name" value="RING_finger_E3_ligase"/>
</dbReference>
<dbReference type="CDD" id="cd16465">
    <property type="entry name" value="RING-H2_PJA1_2"/>
    <property type="match status" value="1"/>
</dbReference>
<evidence type="ECO:0000256" key="7">
    <source>
        <dbReference type="ARBA" id="ARBA00022786"/>
    </source>
</evidence>
<comment type="catalytic activity">
    <reaction evidence="1">
        <text>S-ubiquitinyl-[E2 ubiquitin-conjugating enzyme]-L-cysteine + [acceptor protein]-L-lysine = [E2 ubiquitin-conjugating enzyme]-L-cysteine + N(6)-ubiquitinyl-[acceptor protein]-L-lysine.</text>
        <dbReference type="EC" id="2.3.2.27"/>
    </reaction>
</comment>
<feature type="compositionally biased region" description="Polar residues" evidence="10">
    <location>
        <begin position="286"/>
        <end position="301"/>
    </location>
</feature>
<dbReference type="EC" id="2.3.2.27" evidence="2"/>
<feature type="region of interest" description="Disordered" evidence="10">
    <location>
        <begin position="104"/>
        <end position="128"/>
    </location>
</feature>
<dbReference type="Proteomes" id="UP000007648">
    <property type="component" value="Unassembled WGS sequence"/>
</dbReference>
<dbReference type="GO" id="GO:0008270">
    <property type="term" value="F:zinc ion binding"/>
    <property type="evidence" value="ECO:0007669"/>
    <property type="project" value="UniProtKB-KW"/>
</dbReference>
<gene>
    <name evidence="12" type="primary">PJA2</name>
</gene>
<dbReference type="CTD" id="9867"/>
<keyword evidence="8" id="KW-0862">Zinc</keyword>
<evidence type="ECO:0000256" key="4">
    <source>
        <dbReference type="ARBA" id="ARBA00022679"/>
    </source>
</evidence>
<organism evidence="12 13">
    <name type="scientific">Sarcophilus harrisii</name>
    <name type="common">Tasmanian devil</name>
    <name type="synonym">Sarcophilus laniarius</name>
    <dbReference type="NCBI Taxonomy" id="9305"/>
    <lineage>
        <taxon>Eukaryota</taxon>
        <taxon>Metazoa</taxon>
        <taxon>Chordata</taxon>
        <taxon>Craniata</taxon>
        <taxon>Vertebrata</taxon>
        <taxon>Euteleostomi</taxon>
        <taxon>Mammalia</taxon>
        <taxon>Metatheria</taxon>
        <taxon>Dasyuromorphia</taxon>
        <taxon>Dasyuridae</taxon>
        <taxon>Sarcophilus</taxon>
    </lineage>
</organism>
<dbReference type="PROSITE" id="PS50089">
    <property type="entry name" value="ZF_RING_2"/>
    <property type="match status" value="1"/>
</dbReference>
<protein>
    <recommendedName>
        <fullName evidence="2">RING-type E3 ubiquitin transferase</fullName>
        <ecNumber evidence="2">2.3.2.27</ecNumber>
    </recommendedName>
</protein>
<dbReference type="KEGG" id="shr:100913572"/>
<evidence type="ECO:0000256" key="10">
    <source>
        <dbReference type="SAM" id="MobiDB-lite"/>
    </source>
</evidence>
<sequence length="697" mass="77885">MGQESGKPTWPKPAGGYQTVTGKRYGRRHAYVSFKPSLTNQERSSSQQSSECEGLELDDVQKKKASCCNPLVQVRPSLSGIPLLENAGAEIPICRAALTQATERSPSPFSSIHHSLEGSETSGSSLNINNNSEYSSRYTPRKYNVSYVKNGIAFVNIDSYEPDSSDGEDNSQIGVSGVKMETGKFQETLDDMLSDLEKGVDSLSGLQSKFSTYNLKEGFEDRAPTSLVKCSSSDTEFAQHSDRTLESSSAEDEAVAKKYLNYSGCERQRKNLFEVPIRTPVDVHNELNTNDGKKNQGNSSELVVRPKVRKQAGSSQLDRKNLFNSDEDEKSNIERWQENSEAEEIHSEGLLRSFKDKKNSSMFFDPRDYDGAQKKMKYNQIKPETVTVQERQAIVDDNTFWNSFEDYCRYYYKGEDSSECSDGEWSASLPHFSAREKDQSSSDESWETLPGKEEHEPELQSNSSGPEEENPEYSFHTGDQTSLEEGEIPWLQYHEEIESSSDEENDPVSHFIHPGFFMLDGNNNLEDDSSMSEDLDVEWRLLDEFGDGLGVAQAISYVDPQFLTYMALEERLAQAMETALAHLESLAVDVDQAHPPASKESIDCLPQTIVTEDHTAVGQEQCCAICCSEYIKDEIITELPCSHFFHKPCVTLWLQKSGTCPVCRHVLASILPEATSATSFLSDHDSLLSIHTATGTQ</sequence>
<dbReference type="STRING" id="9305.ENSSHAP00000014289"/>
<dbReference type="GeneTree" id="ENSGT00940000154585"/>
<evidence type="ECO:0000256" key="5">
    <source>
        <dbReference type="ARBA" id="ARBA00022723"/>
    </source>
</evidence>
<keyword evidence="3" id="KW-0597">Phosphoprotein</keyword>
<dbReference type="GeneID" id="100913572"/>
<reference evidence="12 13" key="1">
    <citation type="journal article" date="2011" name="Proc. Natl. Acad. Sci. U.S.A.">
        <title>Genetic diversity and population structure of the endangered marsupial Sarcophilus harrisii (Tasmanian devil).</title>
        <authorList>
            <person name="Miller W."/>
            <person name="Hayes V.M."/>
            <person name="Ratan A."/>
            <person name="Petersen D.C."/>
            <person name="Wittekindt N.E."/>
            <person name="Miller J."/>
            <person name="Walenz B."/>
            <person name="Knight J."/>
            <person name="Qi J."/>
            <person name="Zhao F."/>
            <person name="Wang Q."/>
            <person name="Bedoya-Reina O.C."/>
            <person name="Katiyar N."/>
            <person name="Tomsho L.P."/>
            <person name="Kasson L.M."/>
            <person name="Hardie R.A."/>
            <person name="Woodbridge P."/>
            <person name="Tindall E.A."/>
            <person name="Bertelsen M.F."/>
            <person name="Dixon D."/>
            <person name="Pyecroft S."/>
            <person name="Helgen K.M."/>
            <person name="Lesk A.M."/>
            <person name="Pringle T.H."/>
            <person name="Patterson N."/>
            <person name="Zhang Y."/>
            <person name="Kreiss A."/>
            <person name="Woods G.M."/>
            <person name="Jones M.E."/>
            <person name="Schuster S.C."/>
        </authorList>
    </citation>
    <scope>NUCLEOTIDE SEQUENCE [LARGE SCALE GENOMIC DNA]</scope>
</reference>
<dbReference type="Pfam" id="PF13639">
    <property type="entry name" value="zf-RING_2"/>
    <property type="match status" value="1"/>
</dbReference>
<evidence type="ECO:0000259" key="11">
    <source>
        <dbReference type="PROSITE" id="PS50089"/>
    </source>
</evidence>
<keyword evidence="6 9" id="KW-0863">Zinc-finger</keyword>